<feature type="transmembrane region" description="Helical" evidence="1">
    <location>
        <begin position="1177"/>
        <end position="1200"/>
    </location>
</feature>
<dbReference type="SUPFAM" id="SSF49785">
    <property type="entry name" value="Galactose-binding domain-like"/>
    <property type="match status" value="1"/>
</dbReference>
<dbReference type="GeneID" id="94833258"/>
<feature type="chain" id="PRO_5011955617" description="Peptidase M60 domain-containing protein" evidence="2">
    <location>
        <begin position="19"/>
        <end position="1224"/>
    </location>
</feature>
<dbReference type="AlphaFoldDB" id="A0A1J4KS91"/>
<evidence type="ECO:0000256" key="1">
    <source>
        <dbReference type="SAM" id="Phobius"/>
    </source>
</evidence>
<name>A0A1J4KS91_9EUKA</name>
<evidence type="ECO:0000313" key="4">
    <source>
        <dbReference type="EMBL" id="OHT13970.1"/>
    </source>
</evidence>
<dbReference type="InterPro" id="IPR051244">
    <property type="entry name" value="TCAF"/>
</dbReference>
<reference evidence="4" key="1">
    <citation type="submission" date="2016-10" db="EMBL/GenBank/DDBJ databases">
        <authorList>
            <person name="Benchimol M."/>
            <person name="Almeida L.G."/>
            <person name="Vasconcelos A.T."/>
            <person name="Perreira-Neves A."/>
            <person name="Rosa I.A."/>
            <person name="Tasca T."/>
            <person name="Bogo M.R."/>
            <person name="de Souza W."/>
        </authorList>
    </citation>
    <scope>NUCLEOTIDE SEQUENCE [LARGE SCALE GENOMIC DNA]</scope>
    <source>
        <strain evidence="4">K</strain>
    </source>
</reference>
<dbReference type="Gene3D" id="2.60.120.260">
    <property type="entry name" value="Galactose-binding domain-like"/>
    <property type="match status" value="1"/>
</dbReference>
<organism evidence="4 5">
    <name type="scientific">Tritrichomonas foetus</name>
    <dbReference type="NCBI Taxonomy" id="1144522"/>
    <lineage>
        <taxon>Eukaryota</taxon>
        <taxon>Metamonada</taxon>
        <taxon>Parabasalia</taxon>
        <taxon>Tritrichomonadida</taxon>
        <taxon>Tritrichomonadidae</taxon>
        <taxon>Tritrichomonas</taxon>
    </lineage>
</organism>
<keyword evidence="1" id="KW-0812">Transmembrane</keyword>
<proteinExistence type="predicted"/>
<dbReference type="Proteomes" id="UP000179807">
    <property type="component" value="Unassembled WGS sequence"/>
</dbReference>
<evidence type="ECO:0000259" key="3">
    <source>
        <dbReference type="PROSITE" id="PS51723"/>
    </source>
</evidence>
<evidence type="ECO:0000256" key="2">
    <source>
        <dbReference type="SAM" id="SignalP"/>
    </source>
</evidence>
<comment type="caution">
    <text evidence="4">The sequence shown here is derived from an EMBL/GenBank/DDBJ whole genome shotgun (WGS) entry which is preliminary data.</text>
</comment>
<dbReference type="Pfam" id="PF13402">
    <property type="entry name" value="Peptidase_M60"/>
    <property type="match status" value="1"/>
</dbReference>
<evidence type="ECO:0000313" key="5">
    <source>
        <dbReference type="Proteomes" id="UP000179807"/>
    </source>
</evidence>
<gene>
    <name evidence="4" type="ORF">TRFO_15741</name>
</gene>
<accession>A0A1J4KS91</accession>
<keyword evidence="1" id="KW-1133">Transmembrane helix</keyword>
<protein>
    <recommendedName>
        <fullName evidence="3">Peptidase M60 domain-containing protein</fullName>
    </recommendedName>
</protein>
<keyword evidence="1" id="KW-0472">Membrane</keyword>
<dbReference type="PANTHER" id="PTHR15730:SF5">
    <property type="entry name" value="SI:CH211-210B2.2-RELATED"/>
    <property type="match status" value="1"/>
</dbReference>
<dbReference type="VEuPathDB" id="TrichDB:TRFO_15741"/>
<keyword evidence="5" id="KW-1185">Reference proteome</keyword>
<feature type="domain" description="Peptidase M60" evidence="3">
    <location>
        <begin position="143"/>
        <end position="447"/>
    </location>
</feature>
<dbReference type="InterPro" id="IPR008979">
    <property type="entry name" value="Galactose-bd-like_sf"/>
</dbReference>
<dbReference type="EMBL" id="MLAK01000441">
    <property type="protein sequence ID" value="OHT13970.1"/>
    <property type="molecule type" value="Genomic_DNA"/>
</dbReference>
<sequence>MIMLFIHLFLSLITCTDDSSNYIRSIFGAPGVDEVEIDIVDGFEVIETGLPKPTTKHIWEGRFTTTQINDSDYPWPDKSFNGTCNWTILQNETSKIRSMHQRCNVTQDELYKHPVAAKQYFTTDEELKNADRVKVKYVVAPKYNRHVPPVFIPPGEVCTIEYAVPGAAGTLTLSLNTAMHEVIMYDDGSPKSTTRLNDVRILNVNLANQINTIGSPYGGAPNFVMSVDHPIEVTISGVILCPWFKYGMHSDEEWENEISKLPGPYAHIDTGNMLINIHASFVRSAKRMNDCMKFYRSAYQISQSIAYDKYTPNQYFTRPTNILQMNYDSFVPYGSAVAFIGSNYCHFPNDWIEDMLDWEIVQKNPWGIVHEMNHHHQKDWCLTQDAIEMSNNALNLVIYAQTNQASFSRTESGGLSDWPYYSTLFSILNNDDSYGLSRYSCMLHYFGLEKFKLFVRSDQSDLYYPRATYGNAGAEMLRASKIFNRNMRYHWNFHGTDDSTLFSYEETEKELNNLNVEDFHPVATSYGCGFINDDEIGYITIRPFQIPPSPYVLNFNSTMRQRENTQWFGDFEFIKVETENGRADALEEIGFGRYRLTPKDSITEIEEVIAHYRDKTTKKTTKIICQFIQKNNYSYFERYENISDYNTIFEAYQAIIEGNETLTYQLTTHTLISSPTYIIPNDGKWLSITKGMIVPQETSQNFVFAVQADEMALFYLSETPLANDPDIDEPHLINYQKTYNTNYNNGNHSNLVSLVKGKLYYYVFVIYNKVGQGGGSIGFRTNSTSNFVQVDNSWLRYKECSEKEVFDKQYSPDFEKIYLMDQWDGSYFISQDLSSWNVYKHPLGDVFIDSANSEGSMAKSKNITDVWTDGDPTTEFRTKWWSGNGPIQLMPHIYEIDMGKTYSFSHINIGRCGNPNYFDLESDIEIKVAPDNFTTIIGTGNESSTIPYTSSNYSLNHDEATVFDGHFIATTPIVSLGRQVSGRYLRITIFNNTKIWKDNYIGRSSISAVEVGTPIRAKKIYPMTNTKILKLDSFEETRASLSYNGKGFTGKKGSKLTITLPKGLTEIGIIDDYYPSMGTAKVKINKKDAGTIHDSISKQEDNNKLKYSTKAHKSLLFFTNVESKKENTITVEVTDGEITLAGIITDENVVTYQTDLSRNKDISYSVSPKKKKLSSGAVAAIVIVVLLVVAVIAVGIFLYIKRPPFIEKLFGGGNESRSSLFGTV</sequence>
<dbReference type="PANTHER" id="PTHR15730">
    <property type="entry name" value="EXPERIMENTAL AUTOIMMUNE PROSTATITIS ANTIGEN 2-RELATED"/>
    <property type="match status" value="1"/>
</dbReference>
<dbReference type="RefSeq" id="XP_068367106.1">
    <property type="nucleotide sequence ID" value="XM_068498554.1"/>
</dbReference>
<dbReference type="InterPro" id="IPR031161">
    <property type="entry name" value="Peptidase_M60_dom"/>
</dbReference>
<feature type="signal peptide" evidence="2">
    <location>
        <begin position="1"/>
        <end position="18"/>
    </location>
</feature>
<dbReference type="Gene3D" id="3.40.390.80">
    <property type="entry name" value="Peptidase M60, enhancin-like domain 2"/>
    <property type="match status" value="1"/>
</dbReference>
<dbReference type="PROSITE" id="PS51723">
    <property type="entry name" value="PEPTIDASE_M60"/>
    <property type="match status" value="1"/>
</dbReference>
<keyword evidence="2" id="KW-0732">Signal</keyword>
<dbReference type="SMART" id="SM01276">
    <property type="entry name" value="M60-like"/>
    <property type="match status" value="1"/>
</dbReference>